<feature type="region of interest" description="Disordered" evidence="1">
    <location>
        <begin position="355"/>
        <end position="374"/>
    </location>
</feature>
<dbReference type="Proteomes" id="UP000747399">
    <property type="component" value="Unassembled WGS sequence"/>
</dbReference>
<feature type="compositionally biased region" description="Low complexity" evidence="1">
    <location>
        <begin position="224"/>
        <end position="236"/>
    </location>
</feature>
<feature type="compositionally biased region" description="Polar residues" evidence="1">
    <location>
        <begin position="1738"/>
        <end position="1763"/>
    </location>
</feature>
<feature type="compositionally biased region" description="Low complexity" evidence="1">
    <location>
        <begin position="311"/>
        <end position="329"/>
    </location>
</feature>
<reference evidence="2" key="1">
    <citation type="journal article" date="2021" name="Proc. Natl. Acad. Sci. U.S.A.">
        <title>Three genomes in the algal genus Volvox reveal the fate of a haploid sex-determining region after a transition to homothallism.</title>
        <authorList>
            <person name="Yamamoto K."/>
            <person name="Hamaji T."/>
            <person name="Kawai-Toyooka H."/>
            <person name="Matsuzaki R."/>
            <person name="Takahashi F."/>
            <person name="Nishimura Y."/>
            <person name="Kawachi M."/>
            <person name="Noguchi H."/>
            <person name="Minakuchi Y."/>
            <person name="Umen J.G."/>
            <person name="Toyoda A."/>
            <person name="Nozaki H."/>
        </authorList>
    </citation>
    <scope>NUCLEOTIDE SEQUENCE</scope>
    <source>
        <strain evidence="2">NIES-3780</strain>
    </source>
</reference>
<organism evidence="2 3">
    <name type="scientific">Volvox africanus</name>
    <dbReference type="NCBI Taxonomy" id="51714"/>
    <lineage>
        <taxon>Eukaryota</taxon>
        <taxon>Viridiplantae</taxon>
        <taxon>Chlorophyta</taxon>
        <taxon>core chlorophytes</taxon>
        <taxon>Chlorophyceae</taxon>
        <taxon>CS clade</taxon>
        <taxon>Chlamydomonadales</taxon>
        <taxon>Volvocaceae</taxon>
        <taxon>Volvox</taxon>
    </lineage>
</organism>
<evidence type="ECO:0000256" key="1">
    <source>
        <dbReference type="SAM" id="MobiDB-lite"/>
    </source>
</evidence>
<gene>
    <name evidence="2" type="ORF">Vafri_2879</name>
</gene>
<feature type="region of interest" description="Disordered" evidence="1">
    <location>
        <begin position="1065"/>
        <end position="1107"/>
    </location>
</feature>
<feature type="compositionally biased region" description="Polar residues" evidence="1">
    <location>
        <begin position="1686"/>
        <end position="1698"/>
    </location>
</feature>
<feature type="region of interest" description="Disordered" evidence="1">
    <location>
        <begin position="738"/>
        <end position="787"/>
    </location>
</feature>
<proteinExistence type="predicted"/>
<name>A0A8J4ET99_9CHLO</name>
<feature type="compositionally biased region" description="Polar residues" evidence="1">
    <location>
        <begin position="1520"/>
        <end position="1529"/>
    </location>
</feature>
<feature type="region of interest" description="Disordered" evidence="1">
    <location>
        <begin position="311"/>
        <end position="341"/>
    </location>
</feature>
<feature type="compositionally biased region" description="Polar residues" evidence="1">
    <location>
        <begin position="1181"/>
        <end position="1190"/>
    </location>
</feature>
<feature type="region of interest" description="Disordered" evidence="1">
    <location>
        <begin position="95"/>
        <end position="147"/>
    </location>
</feature>
<feature type="compositionally biased region" description="Polar residues" evidence="1">
    <location>
        <begin position="258"/>
        <end position="282"/>
    </location>
</feature>
<feature type="region of interest" description="Disordered" evidence="1">
    <location>
        <begin position="1715"/>
        <end position="1775"/>
    </location>
</feature>
<evidence type="ECO:0000313" key="2">
    <source>
        <dbReference type="EMBL" id="GIL45682.1"/>
    </source>
</evidence>
<feature type="region of interest" description="Disordered" evidence="1">
    <location>
        <begin position="831"/>
        <end position="861"/>
    </location>
</feature>
<feature type="compositionally biased region" description="Polar residues" evidence="1">
    <location>
        <begin position="500"/>
        <end position="518"/>
    </location>
</feature>
<keyword evidence="3" id="KW-1185">Reference proteome</keyword>
<feature type="region of interest" description="Disordered" evidence="1">
    <location>
        <begin position="1440"/>
        <end position="1483"/>
    </location>
</feature>
<sequence>MEFLLPHLDEFVLDFDAEETILQAQVLAAGQVRAQASVLAGPGVGSNVVRQSQNIPNAVMKTRTRQLQQGVQLNSQLDALRREIARLEQQKLKQATAKVAPARPVSNGSAGARATLRGENPASSQMLTGTANRSSAAAQGPPVTKRARIPSAQVAGLAVSAASGPEIRSSARAAGGPSPPAASGLPSGLTIAPNAGALMQQNIGSKLPAGEVTGGLAAQHSPLQPKRQQARQKPQQSPCRLQPAHAGFEAAEVRRSQPVGQQTSDLSLQHVPQQEAVSSSQGGHHKNKSDNVVAGSGQHSTPVRIIDQQLQGTGAGAAAGMQQSPSQRGPGPPRKRPRTTGQDPAVLVKAPEAAGCLQDSNSPGPGNANRQRQAAAASGIAGVLTASGNDASALSGSPAAWSKRVPPAVGATTHTALRQDAGDGGKGLTGPSDARLPQESASGHVQRTHDNDDARNGTATDICPEAEQAATEFLMSFMTQIGGEGEYRSHTAVMTLQAQGQANGNSDQGGKQRNTLQLGISPEDPPPVPLRSGSVVPGHVGSGCAEGRQLTGCERNPLVAGSGGGASARRAAAERTSAAVQRLRRKSSGVATADISLRTATSSGMAAVVGVHVAGAPAANVVAAADEGAAGTFATPLAAPDGIPGFTAPLEAGDLRHLGRAGDAAALPSLATTVLPSTKCQQGGASIRSAQQSGDLLNAPPINQQLDREADTVTSAAQGALAVAPATTASVGEALAQEPEGVVSPPMAPPRRELGVHGARSQAGTGSMPPGLPAPGGPPLASASCPPGLQAGTAVHMPSWSQLYSGGWGFPADRSQLGPGHGAALGEVQPQQQLEQPQRSGVMPGSALTSRPTDALAEPGMHGESSTMVLQTSIPPSSASPETTASPTMPLPMHAHPQTRTSVPPFRPGAPFGLLTMTAALQLPFLQPPAGMHPPGHAGGPFPSVFPPVPPPGAQLRSPLLGEVPLGGGQPAMSLVEMDMMVRKELILLRWHMLQELAAEIEAEWVEACHAHNRLRLLSMAQVASTTATGAADSADLLGLQISTCQQPQDTSRACYLHSGAHGHPDLHPFRFQHQESQHKHQQQQEQQAQERPRQQQQQQSNPGQALNPQLAAARMQPPVALPAAAWEAANEAFRAIEHTESHPTSILNAPEQTVLAPLPSARRAEPPADAQEPLEPVHPSSGQQSVAYQAQHSDKQLHAAALIQLPALVLEPGPRPNVSLGAEPSVCRGRGLVDAGACTAPQSAPPFQFDPAKALLGLQQQERAAFEAVGEACAAGVPVCGPDARGNWQPSPNVGIPSAGDNQHPGWTSAALDTPTPGAALAAGVGTSDGAAIVRVEAATLQVGVQCPAPGIIDRPPAESSDAIANASEAAIRTQGQGRKHGSQIRQRLDVPTTVNVNVRQGDGIAAVLAGSDPRAGPAVAVPTPAALLAAHASVAATRGAPQGREEVVSATVVSRPPQPGSSDGDMEGTISGRSGVPSANTELGATVWTPWGDASALAAPAGPDTRPGAAHGDGYGTTRGSPATATQIGDRDGTSGNAASSGSLGDGKADDNGQTNRAVEAAAPFTGLSFKLSTAPFAGRRVATMRAQSGTITPAMPILAGERKRAPASVPAVVPASVVQPRSRTSAVVGGPSTASGSAVAAVPLVTVSPATAEPLVRVQSASQVQSATRAHGGSPGNAVASAQPAQMQQESQATSNTYIGSAGVREVAHPATNTASHVQAPRAAAPREEPAPPNLGSTHQPAMCSSPSHTDQDSQQSSAQGCPAGLRTTERHQQSTLPLLALPSAIPLYHGRRDIILRGGDANGAASTSPLGLLTRKYMSPLRIFRSYSGGGLL</sequence>
<feature type="region of interest" description="Disordered" evidence="1">
    <location>
        <begin position="209"/>
        <end position="299"/>
    </location>
</feature>
<feature type="compositionally biased region" description="Polar residues" evidence="1">
    <location>
        <begin position="1536"/>
        <end position="1545"/>
    </location>
</feature>
<comment type="caution">
    <text evidence="2">The sequence shown here is derived from an EMBL/GenBank/DDBJ whole genome shotgun (WGS) entry which is preliminary data.</text>
</comment>
<feature type="region of interest" description="Disordered" evidence="1">
    <location>
        <begin position="1162"/>
        <end position="1190"/>
    </location>
</feature>
<feature type="region of interest" description="Disordered" evidence="1">
    <location>
        <begin position="1666"/>
        <end position="1698"/>
    </location>
</feature>
<accession>A0A8J4ET99</accession>
<feature type="region of interest" description="Disordered" evidence="1">
    <location>
        <begin position="1496"/>
        <end position="1556"/>
    </location>
</feature>
<feature type="region of interest" description="Disordered" evidence="1">
    <location>
        <begin position="168"/>
        <end position="188"/>
    </location>
</feature>
<feature type="compositionally biased region" description="Basic and acidic residues" evidence="1">
    <location>
        <begin position="1065"/>
        <end position="1079"/>
    </location>
</feature>
<protein>
    <submittedName>
        <fullName evidence="2">Uncharacterized protein</fullName>
    </submittedName>
</protein>
<dbReference type="EMBL" id="BNCO01000003">
    <property type="protein sequence ID" value="GIL45682.1"/>
    <property type="molecule type" value="Genomic_DNA"/>
</dbReference>
<evidence type="ECO:0000313" key="3">
    <source>
        <dbReference type="Proteomes" id="UP000747399"/>
    </source>
</evidence>
<feature type="compositionally biased region" description="Polar residues" evidence="1">
    <location>
        <begin position="121"/>
        <end position="137"/>
    </location>
</feature>
<feature type="region of interest" description="Disordered" evidence="1">
    <location>
        <begin position="500"/>
        <end position="527"/>
    </location>
</feature>
<feature type="region of interest" description="Disordered" evidence="1">
    <location>
        <begin position="415"/>
        <end position="456"/>
    </location>
</feature>